<evidence type="ECO:0000256" key="5">
    <source>
        <dbReference type="ARBA" id="ARBA00022555"/>
    </source>
</evidence>
<gene>
    <name evidence="17" type="ORF">LARV_00634</name>
</gene>
<dbReference type="Pfam" id="PF16199">
    <property type="entry name" value="Radical_SAM_C"/>
    <property type="match status" value="1"/>
</dbReference>
<dbReference type="InterPro" id="IPR000182">
    <property type="entry name" value="GNAT_dom"/>
</dbReference>
<keyword evidence="7" id="KW-0949">S-adenosyl-L-methionine</keyword>
<dbReference type="RefSeq" id="WP_083522288.1">
    <property type="nucleotide sequence ID" value="NZ_DF967972.1"/>
</dbReference>
<dbReference type="GO" id="GO:0051539">
    <property type="term" value="F:4 iron, 4 sulfur cluster binding"/>
    <property type="evidence" value="ECO:0007669"/>
    <property type="project" value="UniProtKB-KW"/>
</dbReference>
<dbReference type="GO" id="GO:0005737">
    <property type="term" value="C:cytoplasm"/>
    <property type="evidence" value="ECO:0007669"/>
    <property type="project" value="TreeGrafter"/>
</dbReference>
<evidence type="ECO:0000256" key="11">
    <source>
        <dbReference type="ARBA" id="ARBA00023004"/>
    </source>
</evidence>
<dbReference type="NCBIfam" id="TIGR01211">
    <property type="entry name" value="ELP3"/>
    <property type="match status" value="1"/>
</dbReference>
<evidence type="ECO:0000256" key="12">
    <source>
        <dbReference type="ARBA" id="ARBA00023014"/>
    </source>
</evidence>
<dbReference type="InterPro" id="IPR006638">
    <property type="entry name" value="Elp3/MiaA/NifB-like_rSAM"/>
</dbReference>
<accession>A0A0S7B795</accession>
<dbReference type="PROSITE" id="PS51186">
    <property type="entry name" value="GNAT"/>
    <property type="match status" value="1"/>
</dbReference>
<evidence type="ECO:0000256" key="6">
    <source>
        <dbReference type="ARBA" id="ARBA00022679"/>
    </source>
</evidence>
<comment type="catalytic activity">
    <reaction evidence="15">
        <text>uridine(34) in tRNA + acetyl-CoA + S-adenosyl-L-methionine + H2O = 5-(carboxymethyl)uridine(34) in tRNA + 5'-deoxyadenosine + L-methionine + CoA + 2 H(+)</text>
        <dbReference type="Rhea" id="RHEA:61020"/>
        <dbReference type="Rhea" id="RHEA-COMP:10407"/>
        <dbReference type="Rhea" id="RHEA-COMP:11727"/>
        <dbReference type="ChEBI" id="CHEBI:15377"/>
        <dbReference type="ChEBI" id="CHEBI:15378"/>
        <dbReference type="ChEBI" id="CHEBI:17319"/>
        <dbReference type="ChEBI" id="CHEBI:57287"/>
        <dbReference type="ChEBI" id="CHEBI:57288"/>
        <dbReference type="ChEBI" id="CHEBI:57844"/>
        <dbReference type="ChEBI" id="CHEBI:59789"/>
        <dbReference type="ChEBI" id="CHEBI:65315"/>
        <dbReference type="ChEBI" id="CHEBI:74882"/>
        <dbReference type="EC" id="2.3.1.311"/>
    </reaction>
    <physiologicalReaction direction="left-to-right" evidence="15">
        <dbReference type="Rhea" id="RHEA:61021"/>
    </physiologicalReaction>
</comment>
<evidence type="ECO:0000256" key="3">
    <source>
        <dbReference type="ARBA" id="ARBA00005494"/>
    </source>
</evidence>
<keyword evidence="5" id="KW-0820">tRNA-binding</keyword>
<keyword evidence="4" id="KW-0004">4Fe-4S</keyword>
<dbReference type="Gene3D" id="3.40.630.30">
    <property type="match status" value="1"/>
</dbReference>
<evidence type="ECO:0000256" key="7">
    <source>
        <dbReference type="ARBA" id="ARBA00022691"/>
    </source>
</evidence>
<evidence type="ECO:0000256" key="2">
    <source>
        <dbReference type="ARBA" id="ARBA00005217"/>
    </source>
</evidence>
<proteinExistence type="inferred from homology"/>
<evidence type="ECO:0000256" key="10">
    <source>
        <dbReference type="ARBA" id="ARBA00022884"/>
    </source>
</evidence>
<evidence type="ECO:0000256" key="13">
    <source>
        <dbReference type="ARBA" id="ARBA00023315"/>
    </source>
</evidence>
<dbReference type="InterPro" id="IPR034687">
    <property type="entry name" value="ELP3-like"/>
</dbReference>
<dbReference type="InterPro" id="IPR058240">
    <property type="entry name" value="rSAM_sf"/>
</dbReference>
<organism evidence="17">
    <name type="scientific">Longilinea arvoryzae</name>
    <dbReference type="NCBI Taxonomy" id="360412"/>
    <lineage>
        <taxon>Bacteria</taxon>
        <taxon>Bacillati</taxon>
        <taxon>Chloroflexota</taxon>
        <taxon>Anaerolineae</taxon>
        <taxon>Anaerolineales</taxon>
        <taxon>Anaerolineaceae</taxon>
        <taxon>Longilinea</taxon>
    </lineage>
</organism>
<keyword evidence="8" id="KW-0819">tRNA processing</keyword>
<keyword evidence="10" id="KW-0694">RNA-binding</keyword>
<evidence type="ECO:0000256" key="14">
    <source>
        <dbReference type="ARBA" id="ARBA00044771"/>
    </source>
</evidence>
<name>A0A0S7B795_9CHLR</name>
<dbReference type="GO" id="GO:0000049">
    <property type="term" value="F:tRNA binding"/>
    <property type="evidence" value="ECO:0007669"/>
    <property type="project" value="UniProtKB-KW"/>
</dbReference>
<comment type="cofactor">
    <cofactor evidence="1">
        <name>[4Fe-4S] cluster</name>
        <dbReference type="ChEBI" id="CHEBI:49883"/>
    </cofactor>
</comment>
<dbReference type="InterPro" id="IPR039661">
    <property type="entry name" value="ELP3"/>
</dbReference>
<keyword evidence="12" id="KW-0411">Iron-sulfur</keyword>
<evidence type="ECO:0000256" key="9">
    <source>
        <dbReference type="ARBA" id="ARBA00022723"/>
    </source>
</evidence>
<dbReference type="SMART" id="SM00729">
    <property type="entry name" value="Elp3"/>
    <property type="match status" value="1"/>
</dbReference>
<protein>
    <recommendedName>
        <fullName evidence="14">tRNA carboxymethyluridine synthase</fullName>
        <ecNumber evidence="14">2.3.1.311</ecNumber>
    </recommendedName>
</protein>
<evidence type="ECO:0000256" key="8">
    <source>
        <dbReference type="ARBA" id="ARBA00022694"/>
    </source>
</evidence>
<evidence type="ECO:0000313" key="18">
    <source>
        <dbReference type="Proteomes" id="UP000055060"/>
    </source>
</evidence>
<dbReference type="GO" id="GO:0106261">
    <property type="term" value="F:tRNA uridine(34) acetyltransferase activity"/>
    <property type="evidence" value="ECO:0007669"/>
    <property type="project" value="UniProtKB-EC"/>
</dbReference>
<dbReference type="PANTHER" id="PTHR11135">
    <property type="entry name" value="HISTONE ACETYLTRANSFERASE-RELATED"/>
    <property type="match status" value="1"/>
</dbReference>
<feature type="domain" description="N-acetyltransferase" evidence="16">
    <location>
        <begin position="399"/>
        <end position="541"/>
    </location>
</feature>
<dbReference type="PANTHER" id="PTHR11135:SF2">
    <property type="entry name" value="ELONGATOR COMPLEX PROTEIN 3"/>
    <property type="match status" value="1"/>
</dbReference>
<dbReference type="Proteomes" id="UP000055060">
    <property type="component" value="Unassembled WGS sequence"/>
</dbReference>
<dbReference type="GO" id="GO:0033588">
    <property type="term" value="C:elongator holoenzyme complex"/>
    <property type="evidence" value="ECO:0007669"/>
    <property type="project" value="TreeGrafter"/>
</dbReference>
<dbReference type="SFLD" id="SFLDS00029">
    <property type="entry name" value="Radical_SAM"/>
    <property type="match status" value="1"/>
</dbReference>
<dbReference type="AlphaFoldDB" id="A0A0S7B795"/>
<comment type="pathway">
    <text evidence="2">tRNA modification.</text>
</comment>
<keyword evidence="6 17" id="KW-0808">Transferase</keyword>
<evidence type="ECO:0000256" key="4">
    <source>
        <dbReference type="ARBA" id="ARBA00022485"/>
    </source>
</evidence>
<evidence type="ECO:0000256" key="15">
    <source>
        <dbReference type="ARBA" id="ARBA00047372"/>
    </source>
</evidence>
<dbReference type="GO" id="GO:0046872">
    <property type="term" value="F:metal ion binding"/>
    <property type="evidence" value="ECO:0007669"/>
    <property type="project" value="UniProtKB-KW"/>
</dbReference>
<dbReference type="InterPro" id="IPR016181">
    <property type="entry name" value="Acyl_CoA_acyltransferase"/>
</dbReference>
<sequence length="541" mass="60225">MVDFDRKVEEWTKARAITPEMLEIARDVLLEVRAGADVLKTLRKHPLPGGGYLAKHVLVAAYHGLVQRGEWPADPAFLARIRMKPVRTLSGVATVTVLTKPYPCPGQCIFCPTDARMPKSYLPDEPGAARAFQNAFDPFDQVRSRLESYTALGHPTDKIELLILGGTWSSYKHDYQEWFIRRCFDALNEVDSATLDEAQARNETAAHRNVGLVIETRPDRITPAELAWLRRLGVTKVQMGAQSLDDRILELNRRGHTAAETLRAAALLRAAGFKIVLHWMPNLLGATPASDEVDFARLWSDGYSPDEIKIYPTQLLANAELYECWQRGEYTPYTTDELVNLIANVKPTIPPYCRVNRIIRDIPSTHVVDGNRRTSLRQDVLAELARRGQRCNCVRCREVRGTPVTPADLQLVDSVYHPAYAEEHFLQFVTPEDRIAGYLRLSLPATDAPALGMPDLEDAGGRKGAALIREVHVYGQALAVGAESEGAAQHIGLGTALLERAAGLARAAGFSRLAVISAIGTRRYYEKRGFRRGDLYLVQDL</sequence>
<dbReference type="OrthoDB" id="9815044at2"/>
<reference evidence="17" key="1">
    <citation type="submission" date="2015-07" db="EMBL/GenBank/DDBJ databases">
        <title>Draft Genome Sequences of Anaerolinea thermolimosa IMO-1, Bellilinea caldifistulae GOMI-1, Leptolinea tardivitalis YMTK-2, Levilinea saccharolytica KIBI-1,Longilinea arvoryzae KOME-1, Previously Described as Members of the Anaerolineaceae (Chloroflexi).</title>
        <authorList>
            <person name="Sekiguchi Y."/>
            <person name="Ohashi A."/>
            <person name="Matsuura N."/>
            <person name="Tourlousse M.D."/>
        </authorList>
    </citation>
    <scope>NUCLEOTIDE SEQUENCE [LARGE SCALE GENOMIC DNA]</scope>
    <source>
        <strain evidence="17">KOME-1</strain>
    </source>
</reference>
<dbReference type="SUPFAM" id="SSF102114">
    <property type="entry name" value="Radical SAM enzymes"/>
    <property type="match status" value="1"/>
</dbReference>
<dbReference type="Pfam" id="PF04055">
    <property type="entry name" value="Radical_SAM"/>
    <property type="match status" value="1"/>
</dbReference>
<dbReference type="SFLD" id="SFLDF00344">
    <property type="entry name" value="ELP3-like"/>
    <property type="match status" value="1"/>
</dbReference>
<evidence type="ECO:0000256" key="1">
    <source>
        <dbReference type="ARBA" id="ARBA00001966"/>
    </source>
</evidence>
<dbReference type="InterPro" id="IPR007197">
    <property type="entry name" value="rSAM"/>
</dbReference>
<keyword evidence="13" id="KW-0012">Acyltransferase</keyword>
<evidence type="ECO:0000259" key="16">
    <source>
        <dbReference type="PROSITE" id="PS51186"/>
    </source>
</evidence>
<dbReference type="EC" id="2.3.1.311" evidence="14"/>
<dbReference type="GO" id="GO:0002926">
    <property type="term" value="P:tRNA wobble base 5-methoxycarbonylmethyl-2-thiouridinylation"/>
    <property type="evidence" value="ECO:0007669"/>
    <property type="project" value="TreeGrafter"/>
</dbReference>
<dbReference type="InterPro" id="IPR032432">
    <property type="entry name" value="Radical_SAM_C"/>
</dbReference>
<evidence type="ECO:0000313" key="17">
    <source>
        <dbReference type="EMBL" id="GAP12894.1"/>
    </source>
</evidence>
<dbReference type="SFLD" id="SFLDG01086">
    <property type="entry name" value="elongater_protein-like"/>
    <property type="match status" value="1"/>
</dbReference>
<dbReference type="EMBL" id="DF967972">
    <property type="protein sequence ID" value="GAP12894.1"/>
    <property type="molecule type" value="Genomic_DNA"/>
</dbReference>
<comment type="similarity">
    <text evidence="3">Belongs to the ELP3 family.</text>
</comment>
<dbReference type="STRING" id="360412.LARV_00634"/>
<keyword evidence="11" id="KW-0408">Iron</keyword>
<dbReference type="SUPFAM" id="SSF55729">
    <property type="entry name" value="Acyl-CoA N-acyltransferases (Nat)"/>
    <property type="match status" value="1"/>
</dbReference>
<keyword evidence="9" id="KW-0479">Metal-binding</keyword>
<keyword evidence="18" id="KW-1185">Reference proteome</keyword>